<reference evidence="3 4" key="1">
    <citation type="journal article" date="2022" name="Allergy">
        <title>Genome assembly and annotation of Periplaneta americana reveal a comprehensive cockroach allergen profile.</title>
        <authorList>
            <person name="Wang L."/>
            <person name="Xiong Q."/>
            <person name="Saelim N."/>
            <person name="Wang L."/>
            <person name="Nong W."/>
            <person name="Wan A.T."/>
            <person name="Shi M."/>
            <person name="Liu X."/>
            <person name="Cao Q."/>
            <person name="Hui J.H.L."/>
            <person name="Sookrung N."/>
            <person name="Leung T.F."/>
            <person name="Tungtrongchitr A."/>
            <person name="Tsui S.K.W."/>
        </authorList>
    </citation>
    <scope>NUCLEOTIDE SEQUENCE [LARGE SCALE GENOMIC DNA]</scope>
    <source>
        <strain evidence="3">PWHHKU_190912</strain>
    </source>
</reference>
<name>A0ABQ8SKH3_PERAM</name>
<proteinExistence type="predicted"/>
<dbReference type="Proteomes" id="UP001148838">
    <property type="component" value="Unassembled WGS sequence"/>
</dbReference>
<sequence>MYQLVSDFYIPFNLFVLFVLLILVLLAGVGKQGKLQSDREIVCLVHKFFEEELDALKNGRETISVSNVLGRTAVATGVSRRTVSRILNKKQQAEKSGNVLSTPGKKRPNRTPNKTVTDSSKDGIVDELLDSFVINLEESDTGTDTDECERLTTSLFSWKQALPPLDVWTASLHCPNHHNNTDELGDRRKRPLGRPRRRWEDNIKMDLREVGYDDRDWINLAQDRDRWRAYVSGNEPSGSLKAICNHELRGYAIRKVLENREGLESNGLQQLLVYADDVNMLEENPQTGNFT</sequence>
<evidence type="ECO:0000256" key="2">
    <source>
        <dbReference type="SAM" id="Phobius"/>
    </source>
</evidence>
<keyword evidence="2" id="KW-1133">Transmembrane helix</keyword>
<feature type="region of interest" description="Disordered" evidence="1">
    <location>
        <begin position="94"/>
        <end position="120"/>
    </location>
</feature>
<protein>
    <submittedName>
        <fullName evidence="3">Uncharacterized protein</fullName>
    </submittedName>
</protein>
<keyword evidence="2" id="KW-0812">Transmembrane</keyword>
<comment type="caution">
    <text evidence="3">The sequence shown here is derived from an EMBL/GenBank/DDBJ whole genome shotgun (WGS) entry which is preliminary data.</text>
</comment>
<keyword evidence="2" id="KW-0472">Membrane</keyword>
<evidence type="ECO:0000313" key="3">
    <source>
        <dbReference type="EMBL" id="KAJ4434523.1"/>
    </source>
</evidence>
<dbReference type="EMBL" id="JAJSOF020000025">
    <property type="protein sequence ID" value="KAJ4434523.1"/>
    <property type="molecule type" value="Genomic_DNA"/>
</dbReference>
<evidence type="ECO:0000313" key="4">
    <source>
        <dbReference type="Proteomes" id="UP001148838"/>
    </source>
</evidence>
<accession>A0ABQ8SKH3</accession>
<keyword evidence="4" id="KW-1185">Reference proteome</keyword>
<gene>
    <name evidence="3" type="ORF">ANN_23085</name>
</gene>
<feature type="transmembrane region" description="Helical" evidence="2">
    <location>
        <begin position="12"/>
        <end position="29"/>
    </location>
</feature>
<organism evidence="3 4">
    <name type="scientific">Periplaneta americana</name>
    <name type="common">American cockroach</name>
    <name type="synonym">Blatta americana</name>
    <dbReference type="NCBI Taxonomy" id="6978"/>
    <lineage>
        <taxon>Eukaryota</taxon>
        <taxon>Metazoa</taxon>
        <taxon>Ecdysozoa</taxon>
        <taxon>Arthropoda</taxon>
        <taxon>Hexapoda</taxon>
        <taxon>Insecta</taxon>
        <taxon>Pterygota</taxon>
        <taxon>Neoptera</taxon>
        <taxon>Polyneoptera</taxon>
        <taxon>Dictyoptera</taxon>
        <taxon>Blattodea</taxon>
        <taxon>Blattoidea</taxon>
        <taxon>Blattidae</taxon>
        <taxon>Blattinae</taxon>
        <taxon>Periplaneta</taxon>
    </lineage>
</organism>
<evidence type="ECO:0000256" key="1">
    <source>
        <dbReference type="SAM" id="MobiDB-lite"/>
    </source>
</evidence>